<dbReference type="STRING" id="1224164.B843_03710"/>
<evidence type="ECO:0000256" key="6">
    <source>
        <dbReference type="RuleBase" id="RU365089"/>
    </source>
</evidence>
<dbReference type="EMBL" id="CP004353">
    <property type="protein sequence ID" value="AHI22133.1"/>
    <property type="molecule type" value="Genomic_DNA"/>
</dbReference>
<dbReference type="AlphaFoldDB" id="W5Y6I7"/>
<dbReference type="PATRIC" id="fig|1224164.3.peg.734"/>
<dbReference type="GO" id="GO:0004803">
    <property type="term" value="F:transposase activity"/>
    <property type="evidence" value="ECO:0007669"/>
    <property type="project" value="UniProtKB-UniRule"/>
</dbReference>
<evidence type="ECO:0000256" key="1">
    <source>
        <dbReference type="ARBA" id="ARBA00002190"/>
    </source>
</evidence>
<evidence type="ECO:0000256" key="2">
    <source>
        <dbReference type="ARBA" id="ARBA00010961"/>
    </source>
</evidence>
<keyword evidence="9" id="KW-1185">Reference proteome</keyword>
<evidence type="ECO:0000256" key="7">
    <source>
        <dbReference type="SAM" id="MobiDB-lite"/>
    </source>
</evidence>
<dbReference type="eggNOG" id="COG3328">
    <property type="taxonomic scope" value="Bacteria"/>
</dbReference>
<dbReference type="NCBIfam" id="NF033543">
    <property type="entry name" value="transpos_IS256"/>
    <property type="match status" value="1"/>
</dbReference>
<accession>W5Y6I7</accession>
<evidence type="ECO:0000256" key="3">
    <source>
        <dbReference type="ARBA" id="ARBA00022578"/>
    </source>
</evidence>
<organism evidence="8 9">
    <name type="scientific">Corynebacterium vitaeruminis DSM 20294</name>
    <dbReference type="NCBI Taxonomy" id="1224164"/>
    <lineage>
        <taxon>Bacteria</taxon>
        <taxon>Bacillati</taxon>
        <taxon>Actinomycetota</taxon>
        <taxon>Actinomycetes</taxon>
        <taxon>Mycobacteriales</taxon>
        <taxon>Corynebacteriaceae</taxon>
        <taxon>Corynebacterium</taxon>
    </lineage>
</organism>
<dbReference type="PANTHER" id="PTHR33217">
    <property type="entry name" value="TRANSPOSASE FOR INSERTION SEQUENCE ELEMENT IS1081"/>
    <property type="match status" value="1"/>
</dbReference>
<evidence type="ECO:0000256" key="5">
    <source>
        <dbReference type="ARBA" id="ARBA00023172"/>
    </source>
</evidence>
<keyword evidence="3 6" id="KW-0815">Transposition</keyword>
<evidence type="ECO:0000313" key="9">
    <source>
        <dbReference type="Proteomes" id="UP000019222"/>
    </source>
</evidence>
<dbReference type="HOGENOM" id="CLU_036805_0_1_11"/>
<name>W5Y6I7_9CORY</name>
<keyword evidence="4 6" id="KW-0238">DNA-binding</keyword>
<dbReference type="Proteomes" id="UP000019222">
    <property type="component" value="Chromosome"/>
</dbReference>
<evidence type="ECO:0000313" key="8">
    <source>
        <dbReference type="EMBL" id="AHI22133.1"/>
    </source>
</evidence>
<protein>
    <recommendedName>
        <fullName evidence="6">Mutator family transposase</fullName>
    </recommendedName>
</protein>
<evidence type="ECO:0000256" key="4">
    <source>
        <dbReference type="ARBA" id="ARBA00023125"/>
    </source>
</evidence>
<feature type="region of interest" description="Disordered" evidence="7">
    <location>
        <begin position="75"/>
        <end position="96"/>
    </location>
</feature>
<dbReference type="KEGG" id="cvt:B843_03710"/>
<dbReference type="PROSITE" id="PS01007">
    <property type="entry name" value="TRANSPOSASE_MUTATOR"/>
    <property type="match status" value="1"/>
</dbReference>
<dbReference type="GO" id="GO:0006313">
    <property type="term" value="P:DNA transposition"/>
    <property type="evidence" value="ECO:0007669"/>
    <property type="project" value="UniProtKB-UniRule"/>
</dbReference>
<dbReference type="GO" id="GO:0003677">
    <property type="term" value="F:DNA binding"/>
    <property type="evidence" value="ECO:0007669"/>
    <property type="project" value="UniProtKB-UniRule"/>
</dbReference>
<comment type="function">
    <text evidence="1 6">Required for the transposition of the insertion element.</text>
</comment>
<keyword evidence="5 6" id="KW-0233">DNA recombination</keyword>
<proteinExistence type="inferred from homology"/>
<dbReference type="PANTHER" id="PTHR33217:SF8">
    <property type="entry name" value="MUTATOR FAMILY TRANSPOSASE"/>
    <property type="match status" value="1"/>
</dbReference>
<gene>
    <name evidence="8" type="ORF">B843_03710</name>
</gene>
<keyword evidence="6" id="KW-0814">Transposable element</keyword>
<dbReference type="InterPro" id="IPR001207">
    <property type="entry name" value="Transposase_mutator"/>
</dbReference>
<reference evidence="8 9" key="1">
    <citation type="submission" date="2013-02" db="EMBL/GenBank/DDBJ databases">
        <title>The complete genome sequence of Corynebacterium vitaeruminis DSM 20294.</title>
        <authorList>
            <person name="Ruckert C."/>
            <person name="Albersmeier A."/>
            <person name="Kalinowski J."/>
        </authorList>
    </citation>
    <scope>NUCLEOTIDE SEQUENCE [LARGE SCALE GENOMIC DNA]</scope>
    <source>
        <strain evidence="9">ATCC 10234</strain>
    </source>
</reference>
<sequence>MMTVPRRDPDDKAKIDAIEQKLLSNPEIAKLIDELRTSTTDANDLVRGMLQASITRGLNAEMDAHLGYQAGDRDGKAAVGTDNHRNGSYPKTIDSNYGPVTVDVPRDRAGTFVPTMVPKGSRRLTDIDDLIISLYAGGMTIRDIQHHLATTMGVDISHETISAITDAVLDEVMVWQNRQLDEFYPVIFLDALRIKVRDGGRVINKSAYMAIGVDLEGIKHILGLWIAKEEGASLWAQVCSNLANRGVKDVFIVCCDGLKGLPEAVEATWPGSMVQTCIVHLIRAANRWVSYGDRRAVSAALKKVYTAPDEPTAAAALDEFEASELGEKYPRSVKVWRDAWERFTPFLQFPPAARKVIYTTNSIESFNNQLRKATRNRVQFTNDESAIKTLWLMICHIEDKRAAKRAKEGKRVSAQAGRLVEGGRVAGWKHAINQMAVAYPDRFDKYM</sequence>
<dbReference type="Pfam" id="PF00872">
    <property type="entry name" value="Transposase_mut"/>
    <property type="match status" value="1"/>
</dbReference>
<comment type="similarity">
    <text evidence="2 6">Belongs to the transposase mutator family.</text>
</comment>